<protein>
    <submittedName>
        <fullName evidence="3">Uncharacterized protein</fullName>
    </submittedName>
</protein>
<dbReference type="OrthoDB" id="2754443at2759"/>
<feature type="region of interest" description="Disordered" evidence="2">
    <location>
        <begin position="68"/>
        <end position="89"/>
    </location>
</feature>
<feature type="coiled-coil region" evidence="1">
    <location>
        <begin position="636"/>
        <end position="672"/>
    </location>
</feature>
<feature type="region of interest" description="Disordered" evidence="2">
    <location>
        <begin position="702"/>
        <end position="750"/>
    </location>
</feature>
<accession>A0A1C7M7H2</accession>
<name>A0A1C7M7H2_GRIFR</name>
<dbReference type="EMBL" id="LUGG01000007">
    <property type="protein sequence ID" value="OBZ72782.1"/>
    <property type="molecule type" value="Genomic_DNA"/>
</dbReference>
<feature type="region of interest" description="Disordered" evidence="2">
    <location>
        <begin position="937"/>
        <end position="960"/>
    </location>
</feature>
<comment type="caution">
    <text evidence="3">The sequence shown here is derived from an EMBL/GenBank/DDBJ whole genome shotgun (WGS) entry which is preliminary data.</text>
</comment>
<feature type="compositionally biased region" description="Low complexity" evidence="2">
    <location>
        <begin position="737"/>
        <end position="747"/>
    </location>
</feature>
<dbReference type="AlphaFoldDB" id="A0A1C7M7H2"/>
<feature type="region of interest" description="Disordered" evidence="2">
    <location>
        <begin position="770"/>
        <end position="894"/>
    </location>
</feature>
<evidence type="ECO:0000256" key="1">
    <source>
        <dbReference type="SAM" id="Coils"/>
    </source>
</evidence>
<feature type="region of interest" description="Disordered" evidence="2">
    <location>
        <begin position="972"/>
        <end position="1123"/>
    </location>
</feature>
<feature type="compositionally biased region" description="Basic and acidic residues" evidence="2">
    <location>
        <begin position="70"/>
        <end position="79"/>
    </location>
</feature>
<dbReference type="Proteomes" id="UP000092993">
    <property type="component" value="Unassembled WGS sequence"/>
</dbReference>
<gene>
    <name evidence="3" type="ORF">A0H81_06969</name>
</gene>
<reference evidence="3 4" key="1">
    <citation type="submission" date="2016-03" db="EMBL/GenBank/DDBJ databases">
        <title>Whole genome sequencing of Grifola frondosa 9006-11.</title>
        <authorList>
            <person name="Min B."/>
            <person name="Park H."/>
            <person name="Kim J.-G."/>
            <person name="Cho H."/>
            <person name="Oh Y.-L."/>
            <person name="Kong W.-S."/>
            <person name="Choi I.-G."/>
        </authorList>
    </citation>
    <scope>NUCLEOTIDE SEQUENCE [LARGE SCALE GENOMIC DNA]</scope>
    <source>
        <strain evidence="3 4">9006-11</strain>
    </source>
</reference>
<feature type="region of interest" description="Disordered" evidence="2">
    <location>
        <begin position="448"/>
        <end position="469"/>
    </location>
</feature>
<feature type="region of interest" description="Disordered" evidence="2">
    <location>
        <begin position="352"/>
        <end position="385"/>
    </location>
</feature>
<feature type="compositionally biased region" description="Acidic residues" evidence="2">
    <location>
        <begin position="1090"/>
        <end position="1109"/>
    </location>
</feature>
<proteinExistence type="predicted"/>
<feature type="compositionally biased region" description="Basic and acidic residues" evidence="2">
    <location>
        <begin position="987"/>
        <end position="1016"/>
    </location>
</feature>
<feature type="compositionally biased region" description="Basic and acidic residues" evidence="2">
    <location>
        <begin position="1"/>
        <end position="18"/>
    </location>
</feature>
<feature type="compositionally biased region" description="Low complexity" evidence="2">
    <location>
        <begin position="1114"/>
        <end position="1123"/>
    </location>
</feature>
<evidence type="ECO:0000313" key="4">
    <source>
        <dbReference type="Proteomes" id="UP000092993"/>
    </source>
</evidence>
<keyword evidence="1" id="KW-0175">Coiled coil</keyword>
<organism evidence="3 4">
    <name type="scientific">Grifola frondosa</name>
    <name type="common">Maitake</name>
    <name type="synonym">Polyporus frondosus</name>
    <dbReference type="NCBI Taxonomy" id="5627"/>
    <lineage>
        <taxon>Eukaryota</taxon>
        <taxon>Fungi</taxon>
        <taxon>Dikarya</taxon>
        <taxon>Basidiomycota</taxon>
        <taxon>Agaricomycotina</taxon>
        <taxon>Agaricomycetes</taxon>
        <taxon>Polyporales</taxon>
        <taxon>Grifolaceae</taxon>
        <taxon>Grifola</taxon>
    </lineage>
</organism>
<sequence>MESECSESKRPGQKDDGGKPGSRGVGSGQKVDPKGYEWLHSGRSPLERDSNAMNSTVTLVRPEFIGLEEDGGRVERRQTSTETPPANRQVAGAQAGIGTIPTHGPSKRASRFATSHSSCSIARPSPFRPIQHRGFYSSTGLHARASVRRELQLPNAAQSILSDSIVCCLPGVALLRPGRLDLDDLSAFPSGDLTYPPYVPFSLLCCSASFGLFSLPLSFSPGVWKSAALPQWMEATAKSWEAQTGWIGYFILGGVDAAGKLQAYATNTGIDSTGANFEERLARVLRWDKDDIRTKFWEYLADVFKPGASLASPAIPVPSVVGTSGASPLTPAPPSSTPVLFLHTPTSAIPAPSAATLPIASDGMKKKSRQKAKKSKKSKTSTAADKTAMGELHCLPPPSVFQKANSCVEITQRMNASARVARAKVATTKIAVAKAVAAEVAGAKASRSVESQILRSSRERRPSSRSLGEDPLMTTVARAKRQRTDGIEDASALKKCKTRLYSPVLFFRHGRGTASGAAATLASHLRVIGLELAFYQSPPPPSTLFTSVTNLGMTYQLNRGGWFYFKCGTDGCSYFVYPAQKIPSPVANAAIEDIRLSEVINVECYNAAKKAATEDSKLERAAKKTAKAALMAKSQFEKAEIAAALAKDKLVKAEARREKAREKTEKSLAAQEEADHLIAERLQQALDEEVCSLIMQCPDKLANQRTSPQGSHLKRGRAFSDSEDAPPLKKWNSGVWTSSSQTTASSSGRVLPASQSFDLEWLDDLDDVLANHPDSPLVPTPSELPATQERMTSSNQRALSASQSPEPWNTLVSSSGRSDTRPLLAKEQGRAPSPSTFPLSPPPSAPRARPADDDDSVFTSIPRPIGPPVTMKSSAVHRALSSPASPTVQRPKPRPCYHGVVRDVALRVPSILPAVVSPSKKVTSVFKRSSSPIWISSDSDDDAGLAVKHDAASPEVPPPPFDIFAIPKAAAQKPLPPVPKISPWAKGVEETKKDEETDADRRLPGDTDSSGGERKGPSQLQRKPYAFRVLPRSSPWSSEASDDEARPLEVVARPDPNEDVFVHDNILAPDSGEESGDVDVTPTVKKEAEVGDADDEEGQDDDEDSEDDASMANGDADSTSDDGSSYTVAIWFWLQPDTEVDYFFLTVPAEATQPWPSMKPCSNSSRITTLSLTNTGTLTRAAGNHGD</sequence>
<feature type="region of interest" description="Disordered" evidence="2">
    <location>
        <begin position="1"/>
        <end position="55"/>
    </location>
</feature>
<feature type="compositionally biased region" description="Basic residues" evidence="2">
    <location>
        <begin position="366"/>
        <end position="379"/>
    </location>
</feature>
<evidence type="ECO:0000313" key="3">
    <source>
        <dbReference type="EMBL" id="OBZ72782.1"/>
    </source>
</evidence>
<evidence type="ECO:0000256" key="2">
    <source>
        <dbReference type="SAM" id="MobiDB-lite"/>
    </source>
</evidence>
<feature type="compositionally biased region" description="Low complexity" evidence="2">
    <location>
        <begin position="352"/>
        <end position="361"/>
    </location>
</feature>
<feature type="compositionally biased region" description="Polar residues" evidence="2">
    <location>
        <begin position="789"/>
        <end position="817"/>
    </location>
</feature>
<keyword evidence="4" id="KW-1185">Reference proteome</keyword>